<reference evidence="2 3" key="2">
    <citation type="journal article" date="2013" name="Environ. Sci. Technol.">
        <title>The 4-tert-butylphenol-utilizing bacterium Sphingobium fuliginis OMI can degrade bisphenols via phenolic ring hydroxylation and meta-cleavage pathway.</title>
        <authorList>
            <person name="Ogata Y."/>
            <person name="Goda S."/>
            <person name="Toyama T."/>
            <person name="Sei K."/>
            <person name="Ike M."/>
        </authorList>
    </citation>
    <scope>NUCLEOTIDE SEQUENCE [LARGE SCALE GENOMIC DNA]</scope>
    <source>
        <strain evidence="2 3">OMI</strain>
    </source>
</reference>
<dbReference type="RefSeq" id="WP_048575962.1">
    <property type="nucleotide sequence ID" value="NZ_BEWI01000032.1"/>
</dbReference>
<accession>A0A292ZLQ0</accession>
<name>A0A292ZLQ0_SPHSA</name>
<dbReference type="EMBL" id="BEWI01000032">
    <property type="protein sequence ID" value="GAY23780.1"/>
    <property type="molecule type" value="Genomic_DNA"/>
</dbReference>
<organism evidence="2 3">
    <name type="scientific">Sphingobium fuliginis (strain ATCC 27551)</name>
    <dbReference type="NCBI Taxonomy" id="336203"/>
    <lineage>
        <taxon>Bacteria</taxon>
        <taxon>Pseudomonadati</taxon>
        <taxon>Pseudomonadota</taxon>
        <taxon>Alphaproteobacteria</taxon>
        <taxon>Sphingomonadales</taxon>
        <taxon>Sphingomonadaceae</taxon>
        <taxon>Sphingobium</taxon>
    </lineage>
</organism>
<evidence type="ECO:0000313" key="3">
    <source>
        <dbReference type="Proteomes" id="UP000221538"/>
    </source>
</evidence>
<evidence type="ECO:0000256" key="1">
    <source>
        <dbReference type="SAM" id="MobiDB-lite"/>
    </source>
</evidence>
<sequence>MACGIEITAHSRFFADNSTPGFTGLLPALPAISYEVALSSKPSQRARQLADRIRDMLRLSPLQEDAMTAGRHVRKPDHRSPSLSVLSDLLDDSRRIGRPAADRLQTRALEEQHA</sequence>
<evidence type="ECO:0000313" key="2">
    <source>
        <dbReference type="EMBL" id="GAY23780.1"/>
    </source>
</evidence>
<gene>
    <name evidence="2" type="ORF">SFOMI_4358</name>
</gene>
<dbReference type="AlphaFoldDB" id="A0A292ZLQ0"/>
<feature type="region of interest" description="Disordered" evidence="1">
    <location>
        <begin position="65"/>
        <end position="88"/>
    </location>
</feature>
<proteinExistence type="predicted"/>
<reference evidence="2 3" key="1">
    <citation type="journal article" date="2013" name="Biodegradation">
        <title>Occurrence of 4-tert-butylphenol (4-t-BP) biodegradation in an aquatic sample caused by the presence of Spirodela polyrrhiza and isolation of a 4-t-BP-utilizing bacterium.</title>
        <authorList>
            <person name="Ogata Y."/>
            <person name="Toyama T."/>
            <person name="Yu N."/>
            <person name="Wang X."/>
            <person name="Sei K."/>
            <person name="Ike M."/>
        </authorList>
    </citation>
    <scope>NUCLEOTIDE SEQUENCE [LARGE SCALE GENOMIC DNA]</scope>
    <source>
        <strain evidence="2 3">OMI</strain>
    </source>
</reference>
<protein>
    <submittedName>
        <fullName evidence="2">Uncharacterized protein</fullName>
    </submittedName>
</protein>
<comment type="caution">
    <text evidence="2">The sequence shown here is derived from an EMBL/GenBank/DDBJ whole genome shotgun (WGS) entry which is preliminary data.</text>
</comment>
<dbReference type="Proteomes" id="UP000221538">
    <property type="component" value="Unassembled WGS sequence"/>
</dbReference>